<evidence type="ECO:0000256" key="2">
    <source>
        <dbReference type="ARBA" id="ARBA00023015"/>
    </source>
</evidence>
<sequence>MEGSPSLSIKVARPLPCLENKEGNKFMATMKDVAQLAGVSTATVSRALMNPEKVSSATRKRVEDAVLEAGYSPNSLARNLRRNESKTIIAIIPDICDPYYTEIIRGIEDAAVEHGYIVLLGDSGQQKKRESSFVNLVFTKQADGMLLLGTDLPFDVSKPEQKNLPPMVMACEFAPELELPTVHIDNLTSAFEAVNYLTQMGHKRIAQVSGPESAVLCQFRHQGYQQALRRAGITMNPNYCIQGRFSFEDGSKAIRQLLSLPEPPTAIFCHNDAMAIGAIQEAKKLGLRVPQDLSVVGFDDIHFAQYCDPPLTTISQPRYEIGRQAMLMMLDLLRGHDVRAGSRLLETQLVVRDSVAPPRSC</sequence>
<keyword evidence="2" id="KW-0805">Transcription regulation</keyword>
<evidence type="ECO:0000313" key="6">
    <source>
        <dbReference type="EMBL" id="QFT25036.1"/>
    </source>
</evidence>
<gene>
    <name evidence="6" type="primary">cytR</name>
    <name evidence="6" type="ORF">FIV01_01000</name>
</gene>
<evidence type="ECO:0000256" key="3">
    <source>
        <dbReference type="ARBA" id="ARBA00023125"/>
    </source>
</evidence>
<keyword evidence="4" id="KW-0804">Transcription</keyword>
<dbReference type="InterPro" id="IPR046335">
    <property type="entry name" value="LacI/GalR-like_sensor"/>
</dbReference>
<organism evidence="6 7">
    <name type="scientific">Vibrio aquimaris</name>
    <dbReference type="NCBI Taxonomy" id="2587862"/>
    <lineage>
        <taxon>Bacteria</taxon>
        <taxon>Pseudomonadati</taxon>
        <taxon>Pseudomonadota</taxon>
        <taxon>Gammaproteobacteria</taxon>
        <taxon>Vibrionales</taxon>
        <taxon>Vibrionaceae</taxon>
        <taxon>Vibrio</taxon>
    </lineage>
</organism>
<dbReference type="InterPro" id="IPR010982">
    <property type="entry name" value="Lambda_DNA-bd_dom_sf"/>
</dbReference>
<dbReference type="CDD" id="cd01392">
    <property type="entry name" value="HTH_LacI"/>
    <property type="match status" value="1"/>
</dbReference>
<dbReference type="PANTHER" id="PTHR30146:SF151">
    <property type="entry name" value="HTH-TYPE TRANSCRIPTIONAL REPRESSOR CYTR"/>
    <property type="match status" value="1"/>
</dbReference>
<dbReference type="KEGG" id="vaq:FIV01_01000"/>
<dbReference type="GO" id="GO:0005737">
    <property type="term" value="C:cytoplasm"/>
    <property type="evidence" value="ECO:0007669"/>
    <property type="project" value="UniProtKB-ARBA"/>
</dbReference>
<dbReference type="GO" id="GO:0003700">
    <property type="term" value="F:DNA-binding transcription factor activity"/>
    <property type="evidence" value="ECO:0007669"/>
    <property type="project" value="TreeGrafter"/>
</dbReference>
<keyword evidence="1" id="KW-0678">Repressor</keyword>
<keyword evidence="3" id="KW-0238">DNA-binding</keyword>
<dbReference type="Gene3D" id="1.10.260.40">
    <property type="entry name" value="lambda repressor-like DNA-binding domains"/>
    <property type="match status" value="1"/>
</dbReference>
<dbReference type="CDD" id="cd06284">
    <property type="entry name" value="PBP1_LacI-like"/>
    <property type="match status" value="1"/>
</dbReference>
<evidence type="ECO:0000256" key="1">
    <source>
        <dbReference type="ARBA" id="ARBA00022491"/>
    </source>
</evidence>
<accession>A0A5P9CFR8</accession>
<dbReference type="Gene3D" id="3.40.50.2300">
    <property type="match status" value="2"/>
</dbReference>
<proteinExistence type="predicted"/>
<evidence type="ECO:0000259" key="5">
    <source>
        <dbReference type="PROSITE" id="PS50932"/>
    </source>
</evidence>
<name>A0A5P9CFR8_9VIBR</name>
<dbReference type="Proteomes" id="UP000326936">
    <property type="component" value="Chromosome"/>
</dbReference>
<dbReference type="AlphaFoldDB" id="A0A5P9CFR8"/>
<feature type="domain" description="HTH lacI-type" evidence="5">
    <location>
        <begin position="28"/>
        <end position="82"/>
    </location>
</feature>
<dbReference type="EMBL" id="CP045350">
    <property type="protein sequence ID" value="QFT25036.1"/>
    <property type="molecule type" value="Genomic_DNA"/>
</dbReference>
<dbReference type="FunFam" id="1.10.260.40:FF:000012">
    <property type="entry name" value="HTH-type transcriptional regulator GntR"/>
    <property type="match status" value="1"/>
</dbReference>
<evidence type="ECO:0000256" key="4">
    <source>
        <dbReference type="ARBA" id="ARBA00023163"/>
    </source>
</evidence>
<evidence type="ECO:0000313" key="7">
    <source>
        <dbReference type="Proteomes" id="UP000326936"/>
    </source>
</evidence>
<dbReference type="Pfam" id="PF13377">
    <property type="entry name" value="Peripla_BP_3"/>
    <property type="match status" value="1"/>
</dbReference>
<dbReference type="Pfam" id="PF00356">
    <property type="entry name" value="LacI"/>
    <property type="match status" value="1"/>
</dbReference>
<dbReference type="InterPro" id="IPR028082">
    <property type="entry name" value="Peripla_BP_I"/>
</dbReference>
<dbReference type="PANTHER" id="PTHR30146">
    <property type="entry name" value="LACI-RELATED TRANSCRIPTIONAL REPRESSOR"/>
    <property type="match status" value="1"/>
</dbReference>
<dbReference type="GO" id="GO:0000976">
    <property type="term" value="F:transcription cis-regulatory region binding"/>
    <property type="evidence" value="ECO:0007669"/>
    <property type="project" value="TreeGrafter"/>
</dbReference>
<dbReference type="InterPro" id="IPR000843">
    <property type="entry name" value="HTH_LacI"/>
</dbReference>
<reference evidence="6 7" key="1">
    <citation type="submission" date="2019-10" db="EMBL/GenBank/DDBJ databases">
        <title>Complete genome sequence of Vibrio sp. strain THAF100, isolated from non-filtered water from the water column of tank 6 of a marine aquarium containing stony-coral fragments. Water maintained at 26 degree C.</title>
        <authorList>
            <person name="Ruckert C."/>
            <person name="Franco A."/>
            <person name="Kalinowski J."/>
            <person name="Glaeser S."/>
        </authorList>
    </citation>
    <scope>NUCLEOTIDE SEQUENCE [LARGE SCALE GENOMIC DNA]</scope>
    <source>
        <strain evidence="6 7">THAF100</strain>
    </source>
</reference>
<dbReference type="SMART" id="SM00354">
    <property type="entry name" value="HTH_LACI"/>
    <property type="match status" value="1"/>
</dbReference>
<keyword evidence="7" id="KW-1185">Reference proteome</keyword>
<protein>
    <submittedName>
        <fullName evidence="6">HTH-type transcriptional repressor CytR</fullName>
    </submittedName>
</protein>
<dbReference type="SUPFAM" id="SSF53822">
    <property type="entry name" value="Periplasmic binding protein-like I"/>
    <property type="match status" value="1"/>
</dbReference>
<dbReference type="PROSITE" id="PS50932">
    <property type="entry name" value="HTH_LACI_2"/>
    <property type="match status" value="1"/>
</dbReference>
<dbReference type="PROSITE" id="PS00356">
    <property type="entry name" value="HTH_LACI_1"/>
    <property type="match status" value="1"/>
</dbReference>
<dbReference type="SUPFAM" id="SSF47413">
    <property type="entry name" value="lambda repressor-like DNA-binding domains"/>
    <property type="match status" value="1"/>
</dbReference>
<dbReference type="NCBIfam" id="NF008269">
    <property type="entry name" value="PRK11041.1"/>
    <property type="match status" value="1"/>
</dbReference>